<dbReference type="RefSeq" id="WP_093954495.1">
    <property type="nucleotide sequence ID" value="NZ_NMUL01000094.1"/>
</dbReference>
<dbReference type="Proteomes" id="UP000215199">
    <property type="component" value="Unassembled WGS sequence"/>
</dbReference>
<proteinExistence type="predicted"/>
<sequence length="89" mass="9680">MLAARRAVRTAKATTDQQALTALHTGYQALLDDRATHTRDVLAELAAVKAELIAVRGENARLLLEVGALRAQLNRPIHPETSTQQGEQL</sequence>
<evidence type="ECO:0000313" key="1">
    <source>
        <dbReference type="EMBL" id="OXM59140.1"/>
    </source>
</evidence>
<gene>
    <name evidence="1" type="ORF">CF165_49220</name>
</gene>
<evidence type="ECO:0008006" key="3">
    <source>
        <dbReference type="Google" id="ProtNLM"/>
    </source>
</evidence>
<dbReference type="AlphaFoldDB" id="A0A229SJY6"/>
<organism evidence="1 2">
    <name type="scientific">Amycolatopsis vastitatis</name>
    <dbReference type="NCBI Taxonomy" id="1905142"/>
    <lineage>
        <taxon>Bacteria</taxon>
        <taxon>Bacillati</taxon>
        <taxon>Actinomycetota</taxon>
        <taxon>Actinomycetes</taxon>
        <taxon>Pseudonocardiales</taxon>
        <taxon>Pseudonocardiaceae</taxon>
        <taxon>Amycolatopsis</taxon>
    </lineage>
</organism>
<dbReference type="OrthoDB" id="3700346at2"/>
<dbReference type="EMBL" id="NMUL01000094">
    <property type="protein sequence ID" value="OXM59140.1"/>
    <property type="molecule type" value="Genomic_DNA"/>
</dbReference>
<reference evidence="2" key="1">
    <citation type="submission" date="2017-07" db="EMBL/GenBank/DDBJ databases">
        <title>Comparative genome mining reveals phylogenetic distribution patterns of secondary metabolites in Amycolatopsis.</title>
        <authorList>
            <person name="Adamek M."/>
            <person name="Alanjary M."/>
            <person name="Sales-Ortells H."/>
            <person name="Goodfellow M."/>
            <person name="Bull A.T."/>
            <person name="Kalinowski J."/>
            <person name="Ziemert N."/>
        </authorList>
    </citation>
    <scope>NUCLEOTIDE SEQUENCE [LARGE SCALE GENOMIC DNA]</scope>
    <source>
        <strain evidence="2">H5</strain>
    </source>
</reference>
<keyword evidence="2" id="KW-1185">Reference proteome</keyword>
<accession>A0A229SJY6</accession>
<comment type="caution">
    <text evidence="1">The sequence shown here is derived from an EMBL/GenBank/DDBJ whole genome shotgun (WGS) entry which is preliminary data.</text>
</comment>
<name>A0A229SJY6_9PSEU</name>
<protein>
    <recommendedName>
        <fullName evidence="3">Transposase</fullName>
    </recommendedName>
</protein>
<evidence type="ECO:0000313" key="2">
    <source>
        <dbReference type="Proteomes" id="UP000215199"/>
    </source>
</evidence>